<protein>
    <submittedName>
        <fullName evidence="1">Uncharacterized protein</fullName>
    </submittedName>
</protein>
<gene>
    <name evidence="1" type="ORF">POL25_35150</name>
</gene>
<organism evidence="1 2">
    <name type="scientific">Nannocystis bainbridge</name>
    <dbReference type="NCBI Taxonomy" id="2995303"/>
    <lineage>
        <taxon>Bacteria</taxon>
        <taxon>Pseudomonadati</taxon>
        <taxon>Myxococcota</taxon>
        <taxon>Polyangia</taxon>
        <taxon>Nannocystales</taxon>
        <taxon>Nannocystaceae</taxon>
        <taxon>Nannocystis</taxon>
    </lineage>
</organism>
<evidence type="ECO:0000313" key="1">
    <source>
        <dbReference type="EMBL" id="MDC0722193.1"/>
    </source>
</evidence>
<evidence type="ECO:0000313" key="2">
    <source>
        <dbReference type="Proteomes" id="UP001221686"/>
    </source>
</evidence>
<accession>A0ABT5EB99</accession>
<dbReference type="EMBL" id="JAQNDL010000003">
    <property type="protein sequence ID" value="MDC0722193.1"/>
    <property type="molecule type" value="Genomic_DNA"/>
</dbReference>
<sequence length="73" mass="8217">MPTFLRVFDPDQPVCRHLRTKAMHVYGRETPDAFSTSRSSHYHCLRTQFVTGPDGGLSVPESCASGRDCFEAR</sequence>
<keyword evidence="2" id="KW-1185">Reference proteome</keyword>
<reference evidence="1 2" key="1">
    <citation type="submission" date="2022-11" db="EMBL/GenBank/DDBJ databases">
        <title>Minimal conservation of predation-associated metabolite biosynthetic gene clusters underscores biosynthetic potential of Myxococcota including descriptions for ten novel species: Archangium lansinium sp. nov., Myxococcus landrumus sp. nov., Nannocystis bai.</title>
        <authorList>
            <person name="Ahearne A."/>
            <person name="Stevens C."/>
            <person name="Dowd S."/>
        </authorList>
    </citation>
    <scope>NUCLEOTIDE SEQUENCE [LARGE SCALE GENOMIC DNA]</scope>
    <source>
        <strain evidence="1 2">BB15-2</strain>
    </source>
</reference>
<comment type="caution">
    <text evidence="1">The sequence shown here is derived from an EMBL/GenBank/DDBJ whole genome shotgun (WGS) entry which is preliminary data.</text>
</comment>
<proteinExistence type="predicted"/>
<dbReference type="Proteomes" id="UP001221686">
    <property type="component" value="Unassembled WGS sequence"/>
</dbReference>
<name>A0ABT5EB99_9BACT</name>
<dbReference type="RefSeq" id="WP_272090703.1">
    <property type="nucleotide sequence ID" value="NZ_JAQNDL010000003.1"/>
</dbReference>